<dbReference type="PANTHER" id="PTHR34979:SF1">
    <property type="entry name" value="INNER MEMBRANE PROTEIN YGAZ"/>
    <property type="match status" value="1"/>
</dbReference>
<name>A0A5J6NAI8_9PROT</name>
<feature type="transmembrane region" description="Helical" evidence="8">
    <location>
        <begin position="152"/>
        <end position="177"/>
    </location>
</feature>
<feature type="transmembrane region" description="Helical" evidence="8">
    <location>
        <begin position="82"/>
        <end position="102"/>
    </location>
</feature>
<evidence type="ECO:0000256" key="8">
    <source>
        <dbReference type="SAM" id="Phobius"/>
    </source>
</evidence>
<keyword evidence="6 8" id="KW-1133">Transmembrane helix</keyword>
<evidence type="ECO:0000256" key="5">
    <source>
        <dbReference type="ARBA" id="ARBA00022692"/>
    </source>
</evidence>
<dbReference type="GO" id="GO:0005886">
    <property type="term" value="C:plasma membrane"/>
    <property type="evidence" value="ECO:0007669"/>
    <property type="project" value="UniProtKB-SubCell"/>
</dbReference>
<sequence length="264" mass="28625">MPLVNLGSMARIDKASPSSYPNRRAAFLAGCRESASTPALVLGASFLGFGSLCRQSGWTLPMSLASTTTGWALPGQITLIELYGIGASAAAILLAVWLSGLRLLPMTLSLMPFLRHPGTPRWRYYLAAHFIAITAWATCMQRCPLLPSEQRLPFFFGFVAVLWSFTMVATAAGFLMVDWLPPTVGLGLLFLNPVYFMLVFSVDLAQRARVLPLVLGAVSGPLFHLLTPDWSLLLTGLVAGTAAFLLERPLARWLEARSAAREPS</sequence>
<proteinExistence type="inferred from homology"/>
<evidence type="ECO:0000256" key="2">
    <source>
        <dbReference type="ARBA" id="ARBA00010735"/>
    </source>
</evidence>
<keyword evidence="4" id="KW-1003">Cell membrane</keyword>
<dbReference type="KEGG" id="hadh:FRZ61_47680"/>
<reference evidence="9 10" key="1">
    <citation type="submission" date="2019-08" db="EMBL/GenBank/DDBJ databases">
        <title>Hyperibacter terrae gen. nov., sp. nov. and Hyperibacter viscosus sp. nov., two new members in the family Rhodospirillaceae isolated from the rhizosphere of Hypericum perforatum.</title>
        <authorList>
            <person name="Noviana Z."/>
        </authorList>
    </citation>
    <scope>NUCLEOTIDE SEQUENCE [LARGE SCALE GENOMIC DNA]</scope>
    <source>
        <strain evidence="9 10">R5959</strain>
    </source>
</reference>
<dbReference type="Proteomes" id="UP000325797">
    <property type="component" value="Chromosome"/>
</dbReference>
<keyword evidence="3" id="KW-0813">Transport</keyword>
<feature type="transmembrane region" description="Helical" evidence="8">
    <location>
        <begin position="232"/>
        <end position="251"/>
    </location>
</feature>
<comment type="subcellular location">
    <subcellularLocation>
        <location evidence="1">Cell membrane</location>
        <topology evidence="1">Multi-pass membrane protein</topology>
    </subcellularLocation>
</comment>
<dbReference type="InterPro" id="IPR011606">
    <property type="entry name" value="Brnchd-chn_aa_trnsp_permease"/>
</dbReference>
<dbReference type="AlphaFoldDB" id="A0A5J6NAI8"/>
<keyword evidence="5 8" id="KW-0812">Transmembrane</keyword>
<keyword evidence="10" id="KW-1185">Reference proteome</keyword>
<evidence type="ECO:0000256" key="1">
    <source>
        <dbReference type="ARBA" id="ARBA00004651"/>
    </source>
</evidence>
<keyword evidence="7 8" id="KW-0472">Membrane</keyword>
<evidence type="ECO:0000256" key="6">
    <source>
        <dbReference type="ARBA" id="ARBA00022989"/>
    </source>
</evidence>
<evidence type="ECO:0000313" key="10">
    <source>
        <dbReference type="Proteomes" id="UP000325797"/>
    </source>
</evidence>
<protein>
    <recommendedName>
        <fullName evidence="11">AzlC family protein</fullName>
    </recommendedName>
</protein>
<dbReference type="Pfam" id="PF03591">
    <property type="entry name" value="AzlC"/>
    <property type="match status" value="1"/>
</dbReference>
<organism evidence="9 10">
    <name type="scientific">Hypericibacter adhaerens</name>
    <dbReference type="NCBI Taxonomy" id="2602016"/>
    <lineage>
        <taxon>Bacteria</taxon>
        <taxon>Pseudomonadati</taxon>
        <taxon>Pseudomonadota</taxon>
        <taxon>Alphaproteobacteria</taxon>
        <taxon>Rhodospirillales</taxon>
        <taxon>Dongiaceae</taxon>
        <taxon>Hypericibacter</taxon>
    </lineage>
</organism>
<gene>
    <name evidence="9" type="ORF">FRZ61_47680</name>
</gene>
<dbReference type="PANTHER" id="PTHR34979">
    <property type="entry name" value="INNER MEMBRANE PROTEIN YGAZ"/>
    <property type="match status" value="1"/>
</dbReference>
<evidence type="ECO:0000256" key="4">
    <source>
        <dbReference type="ARBA" id="ARBA00022475"/>
    </source>
</evidence>
<evidence type="ECO:0008006" key="11">
    <source>
        <dbReference type="Google" id="ProtNLM"/>
    </source>
</evidence>
<accession>A0A5J6NAI8</accession>
<evidence type="ECO:0000313" key="9">
    <source>
        <dbReference type="EMBL" id="QEX24826.1"/>
    </source>
</evidence>
<dbReference type="GO" id="GO:1903785">
    <property type="term" value="P:L-valine transmembrane transport"/>
    <property type="evidence" value="ECO:0007669"/>
    <property type="project" value="TreeGrafter"/>
</dbReference>
<evidence type="ECO:0000256" key="3">
    <source>
        <dbReference type="ARBA" id="ARBA00022448"/>
    </source>
</evidence>
<feature type="transmembrane region" description="Helical" evidence="8">
    <location>
        <begin position="122"/>
        <end position="140"/>
    </location>
</feature>
<feature type="transmembrane region" description="Helical" evidence="8">
    <location>
        <begin position="183"/>
        <end position="202"/>
    </location>
</feature>
<comment type="similarity">
    <text evidence="2">Belongs to the AzlC family.</text>
</comment>
<evidence type="ECO:0000256" key="7">
    <source>
        <dbReference type="ARBA" id="ARBA00023136"/>
    </source>
</evidence>
<dbReference type="EMBL" id="CP042582">
    <property type="protein sequence ID" value="QEX24826.1"/>
    <property type="molecule type" value="Genomic_DNA"/>
</dbReference>